<accession>A0ABV8A1U0</accession>
<evidence type="ECO:0000313" key="1">
    <source>
        <dbReference type="EMBL" id="MFC3859341.1"/>
    </source>
</evidence>
<name>A0ABV8A1U0_9DEIO</name>
<sequence>MKRLVLLGILAGLTACGVVPVSRTVPLNVVAVDIPALLAPGADLSVTVKYSLGCNDKDQRLLLVKRTASILSLEASATNNGLQVACPAVYAEQTLTYVDSGTVGRTNPFEVVVNGKSWGKVEVK</sequence>
<protein>
    <recommendedName>
        <fullName evidence="3">Lipoprotein</fullName>
    </recommendedName>
</protein>
<reference evidence="2" key="1">
    <citation type="journal article" date="2019" name="Int. J. Syst. Evol. Microbiol.">
        <title>The Global Catalogue of Microorganisms (GCM) 10K type strain sequencing project: providing services to taxonomists for standard genome sequencing and annotation.</title>
        <authorList>
            <consortium name="The Broad Institute Genomics Platform"/>
            <consortium name="The Broad Institute Genome Sequencing Center for Infectious Disease"/>
            <person name="Wu L."/>
            <person name="Ma J."/>
        </authorList>
    </citation>
    <scope>NUCLEOTIDE SEQUENCE [LARGE SCALE GENOMIC DNA]</scope>
    <source>
        <strain evidence="2">CCTCC AB 2013263</strain>
    </source>
</reference>
<dbReference type="RefSeq" id="WP_380075503.1">
    <property type="nucleotide sequence ID" value="NZ_JBHRZF010000009.1"/>
</dbReference>
<dbReference type="EMBL" id="JBHRZF010000009">
    <property type="protein sequence ID" value="MFC3859341.1"/>
    <property type="molecule type" value="Genomic_DNA"/>
</dbReference>
<dbReference type="PROSITE" id="PS51257">
    <property type="entry name" value="PROKAR_LIPOPROTEIN"/>
    <property type="match status" value="1"/>
</dbReference>
<proteinExistence type="predicted"/>
<dbReference type="Proteomes" id="UP001595748">
    <property type="component" value="Unassembled WGS sequence"/>
</dbReference>
<organism evidence="1 2">
    <name type="scientific">Deinococcus antarcticus</name>
    <dbReference type="NCBI Taxonomy" id="1298767"/>
    <lineage>
        <taxon>Bacteria</taxon>
        <taxon>Thermotogati</taxon>
        <taxon>Deinococcota</taxon>
        <taxon>Deinococci</taxon>
        <taxon>Deinococcales</taxon>
        <taxon>Deinococcaceae</taxon>
        <taxon>Deinococcus</taxon>
    </lineage>
</organism>
<gene>
    <name evidence="1" type="ORF">ACFOPQ_00950</name>
</gene>
<comment type="caution">
    <text evidence="1">The sequence shown here is derived from an EMBL/GenBank/DDBJ whole genome shotgun (WGS) entry which is preliminary data.</text>
</comment>
<evidence type="ECO:0008006" key="3">
    <source>
        <dbReference type="Google" id="ProtNLM"/>
    </source>
</evidence>
<evidence type="ECO:0000313" key="2">
    <source>
        <dbReference type="Proteomes" id="UP001595748"/>
    </source>
</evidence>
<keyword evidence="2" id="KW-1185">Reference proteome</keyword>